<name>A0ACB8P894_CITSI</name>
<evidence type="ECO:0000313" key="1">
    <source>
        <dbReference type="EMBL" id="KAH9806362.1"/>
    </source>
</evidence>
<organism evidence="1 2">
    <name type="scientific">Citrus sinensis</name>
    <name type="common">Sweet orange</name>
    <name type="synonym">Citrus aurantium var. sinensis</name>
    <dbReference type="NCBI Taxonomy" id="2711"/>
    <lineage>
        <taxon>Eukaryota</taxon>
        <taxon>Viridiplantae</taxon>
        <taxon>Streptophyta</taxon>
        <taxon>Embryophyta</taxon>
        <taxon>Tracheophyta</taxon>
        <taxon>Spermatophyta</taxon>
        <taxon>Magnoliopsida</taxon>
        <taxon>eudicotyledons</taxon>
        <taxon>Gunneridae</taxon>
        <taxon>Pentapetalae</taxon>
        <taxon>rosids</taxon>
        <taxon>malvids</taxon>
        <taxon>Sapindales</taxon>
        <taxon>Rutaceae</taxon>
        <taxon>Aurantioideae</taxon>
        <taxon>Citrus</taxon>
    </lineage>
</organism>
<keyword evidence="2" id="KW-1185">Reference proteome</keyword>
<gene>
    <name evidence="1" type="ORF">KPL71_002742</name>
</gene>
<protein>
    <submittedName>
        <fullName evidence="1">Peptidase A1 domain-containing protein</fullName>
    </submittedName>
</protein>
<comment type="caution">
    <text evidence="1">The sequence shown here is derived from an EMBL/GenBank/DDBJ whole genome shotgun (WGS) entry which is preliminary data.</text>
</comment>
<proteinExistence type="predicted"/>
<dbReference type="EMBL" id="CM039170">
    <property type="protein sequence ID" value="KAH9806362.1"/>
    <property type="molecule type" value="Genomic_DNA"/>
</dbReference>
<reference evidence="2" key="1">
    <citation type="journal article" date="2023" name="Hortic. Res.">
        <title>A chromosome-level phased genome enabling allele-level studies in sweet orange: a case study on citrus Huanglongbing tolerance.</title>
        <authorList>
            <person name="Wu B."/>
            <person name="Yu Q."/>
            <person name="Deng Z."/>
            <person name="Duan Y."/>
            <person name="Luo F."/>
            <person name="Gmitter F. Jr."/>
        </authorList>
    </citation>
    <scope>NUCLEOTIDE SEQUENCE [LARGE SCALE GENOMIC DNA]</scope>
    <source>
        <strain evidence="2">cv. Valencia</strain>
    </source>
</reference>
<accession>A0ACB8P894</accession>
<dbReference type="Proteomes" id="UP000829398">
    <property type="component" value="Chromosome 1"/>
</dbReference>
<sequence>MDGSYYVTLEGISLGEKMPDIDPNFFKKNDTGSDDGVFVNSGTTITWLVPSAYQTLRKEIEQLPEGRAVVEIPNGAGVASLLLRGHQSRSSRFSSDSISFCWWPGGADLAFPFASPRTVCLYRFLPRHNDLSIIGHCSSAEPNNVAHDLVNKQLYFHIIDSELLDG</sequence>
<evidence type="ECO:0000313" key="2">
    <source>
        <dbReference type="Proteomes" id="UP000829398"/>
    </source>
</evidence>